<evidence type="ECO:0000313" key="2">
    <source>
        <dbReference type="Proteomes" id="UP001164746"/>
    </source>
</evidence>
<dbReference type="Proteomes" id="UP001164746">
    <property type="component" value="Chromosome 4"/>
</dbReference>
<proteinExistence type="predicted"/>
<evidence type="ECO:0000313" key="1">
    <source>
        <dbReference type="EMBL" id="WAR03577.1"/>
    </source>
</evidence>
<sequence length="66" mass="7643">MDCFFLGDNQCSHVTGNDVILKNCIDDKEVARTELKEEKTFTTETGIIVQLLFLDKYINFFSFNDN</sequence>
<accession>A0ABY7E0P8</accession>
<gene>
    <name evidence="1" type="ORF">MAR_010135</name>
</gene>
<protein>
    <submittedName>
        <fullName evidence="1">Uncharacterized protein</fullName>
    </submittedName>
</protein>
<feature type="non-terminal residue" evidence="1">
    <location>
        <position position="1"/>
    </location>
</feature>
<organism evidence="1 2">
    <name type="scientific">Mya arenaria</name>
    <name type="common">Soft-shell clam</name>
    <dbReference type="NCBI Taxonomy" id="6604"/>
    <lineage>
        <taxon>Eukaryota</taxon>
        <taxon>Metazoa</taxon>
        <taxon>Spiralia</taxon>
        <taxon>Lophotrochozoa</taxon>
        <taxon>Mollusca</taxon>
        <taxon>Bivalvia</taxon>
        <taxon>Autobranchia</taxon>
        <taxon>Heteroconchia</taxon>
        <taxon>Euheterodonta</taxon>
        <taxon>Imparidentia</taxon>
        <taxon>Neoheterodontei</taxon>
        <taxon>Myida</taxon>
        <taxon>Myoidea</taxon>
        <taxon>Myidae</taxon>
        <taxon>Mya</taxon>
    </lineage>
</organism>
<reference evidence="1" key="1">
    <citation type="submission" date="2022-11" db="EMBL/GenBank/DDBJ databases">
        <title>Centuries of genome instability and evolution in soft-shell clam transmissible cancer (bioRxiv).</title>
        <authorList>
            <person name="Hart S.F.M."/>
            <person name="Yonemitsu M.A."/>
            <person name="Giersch R.M."/>
            <person name="Beal B.F."/>
            <person name="Arriagada G."/>
            <person name="Davis B.W."/>
            <person name="Ostrander E.A."/>
            <person name="Goff S.P."/>
            <person name="Metzger M.J."/>
        </authorList>
    </citation>
    <scope>NUCLEOTIDE SEQUENCE</scope>
    <source>
        <strain evidence="1">MELC-2E11</strain>
        <tissue evidence="1">Siphon/mantle</tissue>
    </source>
</reference>
<name>A0ABY7E0P8_MYAAR</name>
<dbReference type="EMBL" id="CP111015">
    <property type="protein sequence ID" value="WAR03577.1"/>
    <property type="molecule type" value="Genomic_DNA"/>
</dbReference>
<keyword evidence="2" id="KW-1185">Reference proteome</keyword>